<keyword evidence="4" id="KW-1185">Reference proteome</keyword>
<accession>A0A3P7YCZ5</accession>
<feature type="region of interest" description="Disordered" evidence="2">
    <location>
        <begin position="1"/>
        <end position="39"/>
    </location>
</feature>
<evidence type="ECO:0000256" key="1">
    <source>
        <dbReference type="SAM" id="Coils"/>
    </source>
</evidence>
<keyword evidence="1" id="KW-0175">Coiled coil</keyword>
<organism evidence="4 5">
    <name type="scientific">Heligmosomoides polygyrus</name>
    <name type="common">Parasitic roundworm</name>
    <dbReference type="NCBI Taxonomy" id="6339"/>
    <lineage>
        <taxon>Eukaryota</taxon>
        <taxon>Metazoa</taxon>
        <taxon>Ecdysozoa</taxon>
        <taxon>Nematoda</taxon>
        <taxon>Chromadorea</taxon>
        <taxon>Rhabditida</taxon>
        <taxon>Rhabditina</taxon>
        <taxon>Rhabditomorpha</taxon>
        <taxon>Strongyloidea</taxon>
        <taxon>Heligmosomidae</taxon>
        <taxon>Heligmosomoides</taxon>
    </lineage>
</organism>
<proteinExistence type="predicted"/>
<name>A0A183FEK3_HELPZ</name>
<gene>
    <name evidence="3" type="ORF">HPBE_LOCUS4818</name>
</gene>
<evidence type="ECO:0000313" key="3">
    <source>
        <dbReference type="EMBL" id="VDO62463.1"/>
    </source>
</evidence>
<feature type="coiled-coil region" evidence="1">
    <location>
        <begin position="94"/>
        <end position="168"/>
    </location>
</feature>
<dbReference type="WBParaSite" id="HPBE_0000481701-mRNA-1">
    <property type="protein sequence ID" value="HPBE_0000481701-mRNA-1"/>
    <property type="gene ID" value="HPBE_0000481701"/>
</dbReference>
<dbReference type="AlphaFoldDB" id="A0A183FEK3"/>
<dbReference type="EMBL" id="UZAH01025368">
    <property type="protein sequence ID" value="VDO62463.1"/>
    <property type="molecule type" value="Genomic_DNA"/>
</dbReference>
<sequence length="193" mass="21979">MLDKHENQQHPPLSKKERRRSWREKITDNGGPEEDDAADQLSVSSYLSATSKGLSSVKSCESVNDTRSMVTAVSGSVGDDIRVLTPTEDDHALIVSMKEEIRKLKEDNKKLKEERQLYSQNSDRPNDLSEQSLVAMLEERLNEAENSIQDYRDENTVLKCELRDLQASDMFWSRRCPVLGQAYRTPLTDGSFL</sequence>
<reference evidence="5" key="2">
    <citation type="submission" date="2019-09" db="UniProtKB">
        <authorList>
            <consortium name="WormBaseParasite"/>
        </authorList>
    </citation>
    <scope>IDENTIFICATION</scope>
</reference>
<dbReference type="Proteomes" id="UP000050761">
    <property type="component" value="Unassembled WGS sequence"/>
</dbReference>
<dbReference type="Gene3D" id="1.20.5.1700">
    <property type="match status" value="1"/>
</dbReference>
<dbReference type="OrthoDB" id="10036174at2759"/>
<protein>
    <submittedName>
        <fullName evidence="5">HOOK domain-containing protein</fullName>
    </submittedName>
</protein>
<reference evidence="3 4" key="1">
    <citation type="submission" date="2018-11" db="EMBL/GenBank/DDBJ databases">
        <authorList>
            <consortium name="Pathogen Informatics"/>
        </authorList>
    </citation>
    <scope>NUCLEOTIDE SEQUENCE [LARGE SCALE GENOMIC DNA]</scope>
</reference>
<accession>A0A183FEK3</accession>
<evidence type="ECO:0000313" key="5">
    <source>
        <dbReference type="WBParaSite" id="HPBE_0000481701-mRNA-1"/>
    </source>
</evidence>
<evidence type="ECO:0000313" key="4">
    <source>
        <dbReference type="Proteomes" id="UP000050761"/>
    </source>
</evidence>
<evidence type="ECO:0000256" key="2">
    <source>
        <dbReference type="SAM" id="MobiDB-lite"/>
    </source>
</evidence>